<evidence type="ECO:0000256" key="2">
    <source>
        <dbReference type="SAM" id="Phobius"/>
    </source>
</evidence>
<feature type="transmembrane region" description="Helical" evidence="2">
    <location>
        <begin position="12"/>
        <end position="31"/>
    </location>
</feature>
<evidence type="ECO:0000313" key="3">
    <source>
        <dbReference type="EMBL" id="MQT48992.1"/>
    </source>
</evidence>
<keyword evidence="2" id="KW-0812">Transmembrane</keyword>
<gene>
    <name evidence="3" type="ORF">GHO40_20005</name>
</gene>
<evidence type="ECO:0000256" key="1">
    <source>
        <dbReference type="SAM" id="MobiDB-lite"/>
    </source>
</evidence>
<evidence type="ECO:0000313" key="4">
    <source>
        <dbReference type="Proteomes" id="UP000441404"/>
    </source>
</evidence>
<feature type="compositionally biased region" description="Basic and acidic residues" evidence="1">
    <location>
        <begin position="135"/>
        <end position="149"/>
    </location>
</feature>
<feature type="transmembrane region" description="Helical" evidence="2">
    <location>
        <begin position="75"/>
        <end position="94"/>
    </location>
</feature>
<organism evidence="3 4">
    <name type="scientific">Pseudomonas helleri</name>
    <dbReference type="NCBI Taxonomy" id="1608996"/>
    <lineage>
        <taxon>Bacteria</taxon>
        <taxon>Pseudomonadati</taxon>
        <taxon>Pseudomonadota</taxon>
        <taxon>Gammaproteobacteria</taxon>
        <taxon>Pseudomonadales</taxon>
        <taxon>Pseudomonadaceae</taxon>
        <taxon>Pseudomonas</taxon>
    </lineage>
</organism>
<reference evidence="3 4" key="1">
    <citation type="submission" date="2019-10" db="EMBL/GenBank/DDBJ databases">
        <title>Evaluation of single-gene subtyping targets for Pseudomonas.</title>
        <authorList>
            <person name="Reichler S.J."/>
            <person name="Orsi R.H."/>
            <person name="Wiedmann M."/>
            <person name="Martin N.H."/>
            <person name="Murphy S.I."/>
        </authorList>
    </citation>
    <scope>NUCLEOTIDE SEQUENCE [LARGE SCALE GENOMIC DNA]</scope>
    <source>
        <strain evidence="3 4">FSL R10-3257</strain>
    </source>
</reference>
<name>A0A7X2BK45_9PSED</name>
<accession>A0A7X2BK45</accession>
<protein>
    <submittedName>
        <fullName evidence="3">Uncharacterized protein</fullName>
    </submittedName>
</protein>
<keyword evidence="2" id="KW-1133">Transmembrane helix</keyword>
<dbReference type="Proteomes" id="UP000441404">
    <property type="component" value="Unassembled WGS sequence"/>
</dbReference>
<dbReference type="AlphaFoldDB" id="A0A7X2BK45"/>
<dbReference type="EMBL" id="WIWJ01000042">
    <property type="protein sequence ID" value="MQT48992.1"/>
    <property type="molecule type" value="Genomic_DNA"/>
</dbReference>
<comment type="caution">
    <text evidence="3">The sequence shown here is derived from an EMBL/GenBank/DDBJ whole genome shotgun (WGS) entry which is preliminary data.</text>
</comment>
<keyword evidence="2" id="KW-0472">Membrane</keyword>
<dbReference type="RefSeq" id="WP_044272838.1">
    <property type="nucleotide sequence ID" value="NZ_WIWJ01000042.1"/>
</dbReference>
<feature type="region of interest" description="Disordered" evidence="1">
    <location>
        <begin position="116"/>
        <end position="149"/>
    </location>
</feature>
<sequence>MSSREQALESTLGAFKLVMSLIAAFFLYRYIVMNATGIGFFDFTVEQQALGGGRFDLSQARAHYVATRSSFEVPFMYAFIIIHPLTYLLVSLVIRLKIRSARLGLGHTNSTVISTRSSGNWGSDPVPCRTATKPVAEKAKPKEREPDWS</sequence>
<proteinExistence type="predicted"/>